<organism evidence="4 5">
    <name type="scientific">Kushneria marisflavi</name>
    <dbReference type="NCBI Taxonomy" id="157779"/>
    <lineage>
        <taxon>Bacteria</taxon>
        <taxon>Pseudomonadati</taxon>
        <taxon>Pseudomonadota</taxon>
        <taxon>Gammaproteobacteria</taxon>
        <taxon>Oceanospirillales</taxon>
        <taxon>Halomonadaceae</taxon>
        <taxon>Kushneria</taxon>
    </lineage>
</organism>
<sequence>MASDRGRLSSAISFLKRDPYLQRLTHPMVPVVDRVGPWHSQRQYSGEQRMSPPAPSTPSIRHHAMTLEVVTGLHRGAIIELESGTCRIGTDDTSDVWLGDPDIAPVHVVLRFHGRQMAVEAIGGDVSVNGRIIAQGTGVRSELPACIDFADVSMRITPPPTRSFMPRLPRFPVVWHKTASRLVPFVALSTTIGVLIVYEFIGANQADANIGPSAAPVTLDNQTIDSARQIGAVSRQDASQALKARLSQAGLHLNVGQQENYLSVSGEYTPDQAGTWQQIQHWFDRRYGSEQMLLNEAQLKPEAEAPDLQLRAVWLGDNPYVIDDRGERLYPGASLSSGWIISSINDDRVLLSRGDTRYALTH</sequence>
<dbReference type="OrthoDB" id="9806163at2"/>
<dbReference type="RefSeq" id="WP_086899354.1">
    <property type="nucleotide sequence ID" value="NZ_CP021358.1"/>
</dbReference>
<feature type="domain" description="YscD-like Bon-like" evidence="2">
    <location>
        <begin position="238"/>
        <end position="297"/>
    </location>
</feature>
<keyword evidence="5" id="KW-1185">Reference proteome</keyword>
<evidence type="ECO:0000313" key="4">
    <source>
        <dbReference type="EMBL" id="ART62101.1"/>
    </source>
</evidence>
<reference evidence="4 5" key="1">
    <citation type="submission" date="2017-05" db="EMBL/GenBank/DDBJ databases">
        <authorList>
            <person name="Song R."/>
            <person name="Chenine A.L."/>
            <person name="Ruprecht R.M."/>
        </authorList>
    </citation>
    <scope>NUCLEOTIDE SEQUENCE [LARGE SCALE GENOMIC DNA]</scope>
    <source>
        <strain evidence="4">SW32</strain>
    </source>
</reference>
<evidence type="ECO:0000259" key="2">
    <source>
        <dbReference type="Pfam" id="PF21934"/>
    </source>
</evidence>
<proteinExistence type="predicted"/>
<dbReference type="Pfam" id="PF23893">
    <property type="entry name" value="Y4YQ_C"/>
    <property type="match status" value="1"/>
</dbReference>
<feature type="domain" description="YscD cytoplasmic" evidence="1">
    <location>
        <begin position="68"/>
        <end position="133"/>
    </location>
</feature>
<evidence type="ECO:0000313" key="5">
    <source>
        <dbReference type="Proteomes" id="UP000194457"/>
    </source>
</evidence>
<evidence type="ECO:0000259" key="1">
    <source>
        <dbReference type="Pfam" id="PF16697"/>
    </source>
</evidence>
<name>A0A240UKS6_9GAMM</name>
<protein>
    <recommendedName>
        <fullName evidence="6">YscD cytoplasmic domain-containing protein</fullName>
    </recommendedName>
</protein>
<dbReference type="InterPro" id="IPR032030">
    <property type="entry name" value="YscD_cytoplasmic_dom"/>
</dbReference>
<dbReference type="InterPro" id="IPR057770">
    <property type="entry name" value="YscD/Y4YQ_C"/>
</dbReference>
<dbReference type="AlphaFoldDB" id="A0A240UKS6"/>
<dbReference type="KEGG" id="kma:B9H00_02605"/>
<dbReference type="InterPro" id="IPR053946">
    <property type="entry name" value="YscD_ppl_3rd"/>
</dbReference>
<gene>
    <name evidence="4" type="ORF">B9H00_02605</name>
</gene>
<dbReference type="SUPFAM" id="SSF49879">
    <property type="entry name" value="SMAD/FHA domain"/>
    <property type="match status" value="1"/>
</dbReference>
<feature type="domain" description="YscD/Y4YQ C-terminal" evidence="3">
    <location>
        <begin position="308"/>
        <end position="360"/>
    </location>
</feature>
<dbReference type="Pfam" id="PF21934">
    <property type="entry name" value="Yop-YscD_ppl_3rd"/>
    <property type="match status" value="1"/>
</dbReference>
<dbReference type="Gene3D" id="2.60.200.20">
    <property type="match status" value="1"/>
</dbReference>
<dbReference type="Pfam" id="PF16697">
    <property type="entry name" value="Yop-YscD_cpl"/>
    <property type="match status" value="1"/>
</dbReference>
<dbReference type="Proteomes" id="UP000194457">
    <property type="component" value="Chromosome"/>
</dbReference>
<dbReference type="InterPro" id="IPR008984">
    <property type="entry name" value="SMAD_FHA_dom_sf"/>
</dbReference>
<accession>A0A240UKS6</accession>
<dbReference type="EMBL" id="CP021358">
    <property type="protein sequence ID" value="ART62101.1"/>
    <property type="molecule type" value="Genomic_DNA"/>
</dbReference>
<evidence type="ECO:0000259" key="3">
    <source>
        <dbReference type="Pfam" id="PF23893"/>
    </source>
</evidence>
<evidence type="ECO:0008006" key="6">
    <source>
        <dbReference type="Google" id="ProtNLM"/>
    </source>
</evidence>